<organism evidence="1 2">
    <name type="scientific">Phocaeicola vulgatus</name>
    <name type="common">Bacteroides vulgatus</name>
    <dbReference type="NCBI Taxonomy" id="821"/>
    <lineage>
        <taxon>Bacteria</taxon>
        <taxon>Pseudomonadati</taxon>
        <taxon>Bacteroidota</taxon>
        <taxon>Bacteroidia</taxon>
        <taxon>Bacteroidales</taxon>
        <taxon>Bacteroidaceae</taxon>
        <taxon>Phocaeicola</taxon>
    </lineage>
</organism>
<gene>
    <name evidence="1" type="ORF">VIC01_03861</name>
</gene>
<evidence type="ECO:0000313" key="2">
    <source>
        <dbReference type="Proteomes" id="UP000326091"/>
    </source>
</evidence>
<dbReference type="Gene3D" id="1.10.10.10">
    <property type="entry name" value="Winged helix-like DNA-binding domain superfamily/Winged helix DNA-binding domain"/>
    <property type="match status" value="1"/>
</dbReference>
<proteinExistence type="predicted"/>
<sequence>MNKNGIGINAGIVWRLLDNNRRLEYREIKRLSGLSDRELNMAVGWLAREDRIQIDSYIENGKEYYYLELNLYIG</sequence>
<dbReference type="Pfam" id="PF10771">
    <property type="entry name" value="DUF2582"/>
    <property type="match status" value="1"/>
</dbReference>
<accession>A0A5P3AX01</accession>
<name>A0A5P3AX01_PHOVU</name>
<dbReference type="EMBL" id="CP043529">
    <property type="protein sequence ID" value="QEW38237.1"/>
    <property type="molecule type" value="Genomic_DNA"/>
</dbReference>
<reference evidence="1 2" key="1">
    <citation type="submission" date="2019-09" db="EMBL/GenBank/DDBJ databases">
        <title>Commensal-derived Metabolites Govern Vibrio cholerae Pathogenesis in Host.</title>
        <authorList>
            <person name="Yoon S.S."/>
            <person name="Yoon M.Y."/>
        </authorList>
    </citation>
    <scope>NUCLEOTIDE SEQUENCE [LARGE SCALE GENOMIC DNA]</scope>
    <source>
        <strain evidence="1 2">VIC01</strain>
    </source>
</reference>
<dbReference type="InterPro" id="IPR019707">
    <property type="entry name" value="DUF2582"/>
</dbReference>
<dbReference type="AlphaFoldDB" id="A0A5P3AX01"/>
<dbReference type="InterPro" id="IPR036388">
    <property type="entry name" value="WH-like_DNA-bd_sf"/>
</dbReference>
<protein>
    <submittedName>
        <fullName evidence="1">Uncharacterized protein</fullName>
    </submittedName>
</protein>
<dbReference type="RefSeq" id="WP_134855550.1">
    <property type="nucleotide sequence ID" value="NZ_CACRTA010000009.1"/>
</dbReference>
<dbReference type="Proteomes" id="UP000326091">
    <property type="component" value="Chromosome"/>
</dbReference>
<evidence type="ECO:0000313" key="1">
    <source>
        <dbReference type="EMBL" id="QEW38237.1"/>
    </source>
</evidence>